<keyword evidence="2" id="KW-1185">Reference proteome</keyword>
<sequence length="530" mass="60419">MSQPILEGPVHLSELQINRGADALYLTGEVLARFNKGGAYLYPDFLNCLLFDSKRGRWKIYKASNLHKAELDPEVASWQFRGKTSEMNQEFLRGLLSGYVRSSFQLLDPVYPGFTDAFLKHLISGPILSITKPREQRLDLEKVLAKYKLAVLFTDEGIPTFTEVSSVGTPDVNDQDLLLTTIVLALGRLDLTFWIQHLETIESNNPIVQIFGAFRRKEYISSWDGPLATIFNLNKAQKRLEEKIKEQPFTEMHLLYALQCYYSLDMLEDGKPDWQPFLTVFYTFLNELSEVESELWWEYLEAVQDGIGCLAQLADQQGKIAASLDLAIKVEVLMQGLSGEVVGAEARLARHELVSYSWNKLDATIFQNTEILNYLSYLHSCVLTRLKYFQASRDYFKQGLATNHLWTALWSGIGLSRQVMQFCYSLMTEVASWEEIYKEPYRIMFTNLVDCYLECLREFSGALMASSIPNEPLPGYSNCFTGDPEQDAKMFLSLEREALFALTKVLEAKENNKSIEEALANVVVAIEEIS</sequence>
<reference evidence="1 2" key="1">
    <citation type="submission" date="2015-08" db="EMBL/GenBank/DDBJ databases">
        <title>Complete genome sequence of Rufibacter tibetensis strain 1351t, a radiation-resistant bacterium from tibet plateau.</title>
        <authorList>
            <person name="Dai J."/>
        </authorList>
    </citation>
    <scope>NUCLEOTIDE SEQUENCE [LARGE SCALE GENOMIC DNA]</scope>
    <source>
        <strain evidence="1 2">1351</strain>
    </source>
</reference>
<dbReference type="KEGG" id="rti:DC20_00780"/>
<dbReference type="RefSeq" id="WP_062542087.1">
    <property type="nucleotide sequence ID" value="NZ_CP012643.1"/>
</dbReference>
<evidence type="ECO:0000313" key="1">
    <source>
        <dbReference type="EMBL" id="ALI97790.1"/>
    </source>
</evidence>
<organism evidence="1 2">
    <name type="scientific">Rufibacter tibetensis</name>
    <dbReference type="NCBI Taxonomy" id="512763"/>
    <lineage>
        <taxon>Bacteria</taxon>
        <taxon>Pseudomonadati</taxon>
        <taxon>Bacteroidota</taxon>
        <taxon>Cytophagia</taxon>
        <taxon>Cytophagales</taxon>
        <taxon>Hymenobacteraceae</taxon>
        <taxon>Rufibacter</taxon>
    </lineage>
</organism>
<dbReference type="Proteomes" id="UP000061382">
    <property type="component" value="Chromosome"/>
</dbReference>
<name>A0A0P0CNP9_9BACT</name>
<dbReference type="OrthoDB" id="9846753at2"/>
<gene>
    <name evidence="1" type="ORF">DC20_00780</name>
</gene>
<dbReference type="EMBL" id="CP012643">
    <property type="protein sequence ID" value="ALI97790.1"/>
    <property type="molecule type" value="Genomic_DNA"/>
</dbReference>
<proteinExistence type="predicted"/>
<protein>
    <submittedName>
        <fullName evidence="1">Uncharacterized protein</fullName>
    </submittedName>
</protein>
<evidence type="ECO:0000313" key="2">
    <source>
        <dbReference type="Proteomes" id="UP000061382"/>
    </source>
</evidence>
<dbReference type="AlphaFoldDB" id="A0A0P0CNP9"/>
<dbReference type="PATRIC" id="fig|512763.3.peg.172"/>
<accession>A0A0P0CNP9</accession>